<name>F4S5R0_MELLP</name>
<organism evidence="3">
    <name type="scientific">Melampsora larici-populina (strain 98AG31 / pathotype 3-4-7)</name>
    <name type="common">Poplar leaf rust fungus</name>
    <dbReference type="NCBI Taxonomy" id="747676"/>
    <lineage>
        <taxon>Eukaryota</taxon>
        <taxon>Fungi</taxon>
        <taxon>Dikarya</taxon>
        <taxon>Basidiomycota</taxon>
        <taxon>Pucciniomycotina</taxon>
        <taxon>Pucciniomycetes</taxon>
        <taxon>Pucciniales</taxon>
        <taxon>Melampsoraceae</taxon>
        <taxon>Melampsora</taxon>
    </lineage>
</organism>
<feature type="compositionally biased region" description="Polar residues" evidence="1">
    <location>
        <begin position="45"/>
        <end position="58"/>
    </location>
</feature>
<dbReference type="Proteomes" id="UP000001072">
    <property type="component" value="Unassembled WGS sequence"/>
</dbReference>
<dbReference type="HOGENOM" id="CLU_2062012_0_0_1"/>
<evidence type="ECO:0000256" key="1">
    <source>
        <dbReference type="SAM" id="MobiDB-lite"/>
    </source>
</evidence>
<dbReference type="GeneID" id="18924607"/>
<dbReference type="InParanoid" id="F4S5R0"/>
<proteinExistence type="predicted"/>
<sequence>MDPPLVVPAQSECALSGPPDLDATVTATSQSEFFYDSEVGPTKTALGTSPSEYVSDSQPESHPVESESPESDASDYISDVVIPASELEREDHIANITDAIIAEGMSLREFIMAVKDWTQ</sequence>
<dbReference type="KEGG" id="mlr:MELLADRAFT_112212"/>
<reference evidence="3" key="1">
    <citation type="journal article" date="2011" name="Proc. Natl. Acad. Sci. U.S.A.">
        <title>Obligate biotrophy features unraveled by the genomic analysis of rust fungi.</title>
        <authorList>
            <person name="Duplessis S."/>
            <person name="Cuomo C.A."/>
            <person name="Lin Y.-C."/>
            <person name="Aerts A."/>
            <person name="Tisserant E."/>
            <person name="Veneault-Fourrey C."/>
            <person name="Joly D.L."/>
            <person name="Hacquard S."/>
            <person name="Amselem J."/>
            <person name="Cantarel B.L."/>
            <person name="Chiu R."/>
            <person name="Coutinho P.M."/>
            <person name="Feau N."/>
            <person name="Field M."/>
            <person name="Frey P."/>
            <person name="Gelhaye E."/>
            <person name="Goldberg J."/>
            <person name="Grabherr M.G."/>
            <person name="Kodira C.D."/>
            <person name="Kohler A."/>
            <person name="Kuees U."/>
            <person name="Lindquist E.A."/>
            <person name="Lucas S.M."/>
            <person name="Mago R."/>
            <person name="Mauceli E."/>
            <person name="Morin E."/>
            <person name="Murat C."/>
            <person name="Pangilinan J.L."/>
            <person name="Park R."/>
            <person name="Pearson M."/>
            <person name="Quesneville H."/>
            <person name="Rouhier N."/>
            <person name="Sakthikumar S."/>
            <person name="Salamov A.A."/>
            <person name="Schmutz J."/>
            <person name="Selles B."/>
            <person name="Shapiro H."/>
            <person name="Tanguay P."/>
            <person name="Tuskan G.A."/>
            <person name="Henrissat B."/>
            <person name="Van de Peer Y."/>
            <person name="Rouze P."/>
            <person name="Ellis J.G."/>
            <person name="Dodds P.N."/>
            <person name="Schein J.E."/>
            <person name="Zhong S."/>
            <person name="Hamelin R.C."/>
            <person name="Grigoriev I.V."/>
            <person name="Szabo L.J."/>
            <person name="Martin F."/>
        </authorList>
    </citation>
    <scope>NUCLEOTIDE SEQUENCE [LARGE SCALE GENOMIC DNA]</scope>
    <source>
        <strain evidence="3">98AG31 / pathotype 3-4-7</strain>
    </source>
</reference>
<evidence type="ECO:0000313" key="3">
    <source>
        <dbReference type="Proteomes" id="UP000001072"/>
    </source>
</evidence>
<dbReference type="RefSeq" id="XP_007416775.1">
    <property type="nucleotide sequence ID" value="XM_007416713.1"/>
</dbReference>
<dbReference type="AlphaFoldDB" id="F4S5R0"/>
<dbReference type="VEuPathDB" id="FungiDB:MELLADRAFT_112212"/>
<gene>
    <name evidence="2" type="ORF">MELLADRAFT_112212</name>
</gene>
<evidence type="ECO:0000313" key="2">
    <source>
        <dbReference type="EMBL" id="EGF99942.1"/>
    </source>
</evidence>
<feature type="region of interest" description="Disordered" evidence="1">
    <location>
        <begin position="36"/>
        <end position="76"/>
    </location>
</feature>
<keyword evidence="3" id="KW-1185">Reference proteome</keyword>
<accession>F4S5R0</accession>
<feature type="region of interest" description="Disordered" evidence="1">
    <location>
        <begin position="1"/>
        <end position="22"/>
    </location>
</feature>
<protein>
    <submittedName>
        <fullName evidence="2">Uncharacterized protein</fullName>
    </submittedName>
</protein>
<dbReference type="EMBL" id="GL883152">
    <property type="protein sequence ID" value="EGF99942.1"/>
    <property type="molecule type" value="Genomic_DNA"/>
</dbReference>